<evidence type="ECO:0000313" key="2">
    <source>
        <dbReference type="EMBL" id="MCM8556503.1"/>
    </source>
</evidence>
<keyword evidence="1" id="KW-1133">Transmembrane helix</keyword>
<dbReference type="Proteomes" id="UP001155128">
    <property type="component" value="Unassembled WGS sequence"/>
</dbReference>
<dbReference type="RefSeq" id="WP_252111763.1">
    <property type="nucleotide sequence ID" value="NZ_JAMSHT010000001.1"/>
</dbReference>
<accession>A0A9X2EEK7</accession>
<keyword evidence="1" id="KW-0812">Transmembrane</keyword>
<organism evidence="2 3">
    <name type="scientific">Sphingomicrobium sediminis</name>
    <dbReference type="NCBI Taxonomy" id="2950949"/>
    <lineage>
        <taxon>Bacteria</taxon>
        <taxon>Pseudomonadati</taxon>
        <taxon>Pseudomonadota</taxon>
        <taxon>Alphaproteobacteria</taxon>
        <taxon>Sphingomonadales</taxon>
        <taxon>Sphingomonadaceae</taxon>
        <taxon>Sphingomicrobium</taxon>
    </lineage>
</organism>
<comment type="caution">
    <text evidence="2">The sequence shown here is derived from an EMBL/GenBank/DDBJ whole genome shotgun (WGS) entry which is preliminary data.</text>
</comment>
<keyword evidence="1" id="KW-0472">Membrane</keyword>
<protein>
    <submittedName>
        <fullName evidence="2">Photosynthetic complex assembly protein PuhC</fullName>
    </submittedName>
</protein>
<gene>
    <name evidence="2" type="primary">puhC</name>
    <name evidence="2" type="ORF">NDO55_01550</name>
</gene>
<dbReference type="EMBL" id="JAMSHT010000001">
    <property type="protein sequence ID" value="MCM8556503.1"/>
    <property type="molecule type" value="Genomic_DNA"/>
</dbReference>
<sequence>MSHAHSHDDLPRPPLYMIGALMVLTVILAGLGGLGIMPREAVPEVARAEAGTSATASRTLFFRDEADGGILIVDAASDETITRYAPGTGGFIRSTMRSLVHHRRLQGIGAVTPFTLTRWNDGGLTLADPETGRSVELVSFGRDNEATFGELLGETT</sequence>
<dbReference type="NCBIfam" id="TIGR03054">
    <property type="entry name" value="photo_alph_chp1"/>
    <property type="match status" value="1"/>
</dbReference>
<dbReference type="AlphaFoldDB" id="A0A9X2EEK7"/>
<keyword evidence="3" id="KW-1185">Reference proteome</keyword>
<evidence type="ECO:0000256" key="1">
    <source>
        <dbReference type="SAM" id="Phobius"/>
    </source>
</evidence>
<reference evidence="2" key="1">
    <citation type="submission" date="2022-06" db="EMBL/GenBank/DDBJ databases">
        <title>Sphingomicrobium sedimins sp. nov., a marine bacterium isolated from tidal flat.</title>
        <authorList>
            <person name="Kim C.-H."/>
            <person name="Yoo Y."/>
            <person name="Kim J.-J."/>
        </authorList>
    </citation>
    <scope>NUCLEOTIDE SEQUENCE</scope>
    <source>
        <strain evidence="2">GRR-S6-50</strain>
    </source>
</reference>
<evidence type="ECO:0000313" key="3">
    <source>
        <dbReference type="Proteomes" id="UP001155128"/>
    </source>
</evidence>
<name>A0A9X2EEK7_9SPHN</name>
<feature type="transmembrane region" description="Helical" evidence="1">
    <location>
        <begin position="15"/>
        <end position="37"/>
    </location>
</feature>
<proteinExistence type="predicted"/>
<dbReference type="InterPro" id="IPR017495">
    <property type="entry name" value="PuhC"/>
</dbReference>